<comment type="caution">
    <text evidence="2">The sequence shown here is derived from an EMBL/GenBank/DDBJ whole genome shotgun (WGS) entry which is preliminary data.</text>
</comment>
<keyword evidence="1" id="KW-0472">Membrane</keyword>
<dbReference type="Proteomes" id="UP000285159">
    <property type="component" value="Unassembled WGS sequence"/>
</dbReference>
<sequence>MGRNAKCIFLCAVITLLAGWTGYWFGSRFRSIVRVPETVVRHDTIRPEVPKPKVIVREIPADVDTAAILADYFAEKHYLDTIIEYPYLRVELADVISHNALLDRTVAVDYRQPVVHNNALTASILLGSHSYILLAGYRRKSWEFRAGYDWYNKAMVIGISKDIKKW</sequence>
<dbReference type="AlphaFoldDB" id="A0A412MZU1"/>
<dbReference type="EMBL" id="QRWP01000012">
    <property type="protein sequence ID" value="RGT30780.1"/>
    <property type="molecule type" value="Genomic_DNA"/>
</dbReference>
<evidence type="ECO:0000256" key="1">
    <source>
        <dbReference type="SAM" id="Phobius"/>
    </source>
</evidence>
<name>A0A412MZU1_9BACE</name>
<keyword evidence="1" id="KW-0812">Transmembrane</keyword>
<organism evidence="2 3">
    <name type="scientific">Bacteroides clarus</name>
    <dbReference type="NCBI Taxonomy" id="626929"/>
    <lineage>
        <taxon>Bacteria</taxon>
        <taxon>Pseudomonadati</taxon>
        <taxon>Bacteroidota</taxon>
        <taxon>Bacteroidia</taxon>
        <taxon>Bacteroidales</taxon>
        <taxon>Bacteroidaceae</taxon>
        <taxon>Bacteroides</taxon>
    </lineage>
</organism>
<dbReference type="RefSeq" id="WP_118468820.1">
    <property type="nucleotide sequence ID" value="NZ_CABIZW010000001.1"/>
</dbReference>
<evidence type="ECO:0000313" key="3">
    <source>
        <dbReference type="Proteomes" id="UP000285159"/>
    </source>
</evidence>
<keyword evidence="1" id="KW-1133">Transmembrane helix</keyword>
<reference evidence="2 3" key="1">
    <citation type="submission" date="2018-08" db="EMBL/GenBank/DDBJ databases">
        <title>A genome reference for cultivated species of the human gut microbiota.</title>
        <authorList>
            <person name="Zou Y."/>
            <person name="Xue W."/>
            <person name="Luo G."/>
        </authorList>
    </citation>
    <scope>NUCLEOTIDE SEQUENCE [LARGE SCALE GENOMIC DNA]</scope>
    <source>
        <strain evidence="2 3">AF19-1AC</strain>
    </source>
</reference>
<protein>
    <submittedName>
        <fullName evidence="2">Uncharacterized protein</fullName>
    </submittedName>
</protein>
<feature type="transmembrane region" description="Helical" evidence="1">
    <location>
        <begin position="7"/>
        <end position="26"/>
    </location>
</feature>
<accession>A0A412MZU1</accession>
<proteinExistence type="predicted"/>
<gene>
    <name evidence="2" type="ORF">DWX38_13690</name>
</gene>
<evidence type="ECO:0000313" key="2">
    <source>
        <dbReference type="EMBL" id="RGT30780.1"/>
    </source>
</evidence>